<gene>
    <name evidence="2" type="ORF">GPECTOR_96g723</name>
</gene>
<sequence>MRLTDPALKRKEAELAAKEKQLKELEAKLTSAGALKKKNWPICYPILYHNIGEEIQERARRPVREGGTWRGG</sequence>
<feature type="coiled-coil region" evidence="1">
    <location>
        <begin position="8"/>
        <end position="35"/>
    </location>
</feature>
<dbReference type="EMBL" id="LSYV01000097">
    <property type="protein sequence ID" value="KXZ43257.1"/>
    <property type="molecule type" value="Genomic_DNA"/>
</dbReference>
<reference evidence="3" key="1">
    <citation type="journal article" date="2016" name="Nat. Commun.">
        <title>The Gonium pectorale genome demonstrates co-option of cell cycle regulation during the evolution of multicellularity.</title>
        <authorList>
            <person name="Hanschen E.R."/>
            <person name="Marriage T.N."/>
            <person name="Ferris P.J."/>
            <person name="Hamaji T."/>
            <person name="Toyoda A."/>
            <person name="Fujiyama A."/>
            <person name="Neme R."/>
            <person name="Noguchi H."/>
            <person name="Minakuchi Y."/>
            <person name="Suzuki M."/>
            <person name="Kawai-Toyooka H."/>
            <person name="Smith D.R."/>
            <person name="Sparks H."/>
            <person name="Anderson J."/>
            <person name="Bakaric R."/>
            <person name="Luria V."/>
            <person name="Karger A."/>
            <person name="Kirschner M.W."/>
            <person name="Durand P.M."/>
            <person name="Michod R.E."/>
            <person name="Nozaki H."/>
            <person name="Olson B.J."/>
        </authorList>
    </citation>
    <scope>NUCLEOTIDE SEQUENCE [LARGE SCALE GENOMIC DNA]</scope>
    <source>
        <strain evidence="3">NIES-2863</strain>
    </source>
</reference>
<dbReference type="OrthoDB" id="242866at2759"/>
<proteinExistence type="predicted"/>
<organism evidence="2 3">
    <name type="scientific">Gonium pectorale</name>
    <name type="common">Green alga</name>
    <dbReference type="NCBI Taxonomy" id="33097"/>
    <lineage>
        <taxon>Eukaryota</taxon>
        <taxon>Viridiplantae</taxon>
        <taxon>Chlorophyta</taxon>
        <taxon>core chlorophytes</taxon>
        <taxon>Chlorophyceae</taxon>
        <taxon>CS clade</taxon>
        <taxon>Chlamydomonadales</taxon>
        <taxon>Volvocaceae</taxon>
        <taxon>Gonium</taxon>
    </lineage>
</organism>
<keyword evidence="3" id="KW-1185">Reference proteome</keyword>
<dbReference type="AlphaFoldDB" id="A0A150G097"/>
<name>A0A150G097_GONPE</name>
<accession>A0A150G097</accession>
<comment type="caution">
    <text evidence="2">The sequence shown here is derived from an EMBL/GenBank/DDBJ whole genome shotgun (WGS) entry which is preliminary data.</text>
</comment>
<evidence type="ECO:0000313" key="3">
    <source>
        <dbReference type="Proteomes" id="UP000075714"/>
    </source>
</evidence>
<protein>
    <submittedName>
        <fullName evidence="2">Uncharacterized protein</fullName>
    </submittedName>
</protein>
<dbReference type="Proteomes" id="UP000075714">
    <property type="component" value="Unassembled WGS sequence"/>
</dbReference>
<evidence type="ECO:0000256" key="1">
    <source>
        <dbReference type="SAM" id="Coils"/>
    </source>
</evidence>
<evidence type="ECO:0000313" key="2">
    <source>
        <dbReference type="EMBL" id="KXZ43257.1"/>
    </source>
</evidence>
<keyword evidence="1" id="KW-0175">Coiled coil</keyword>